<reference evidence="3" key="2">
    <citation type="journal article" date="2023" name="IMA Fungus">
        <title>Comparative genomic study of the Penicillium genus elucidates a diverse pangenome and 15 lateral gene transfer events.</title>
        <authorList>
            <person name="Petersen C."/>
            <person name="Sorensen T."/>
            <person name="Nielsen M.R."/>
            <person name="Sondergaard T.E."/>
            <person name="Sorensen J.L."/>
            <person name="Fitzpatrick D.A."/>
            <person name="Frisvad J.C."/>
            <person name="Nielsen K.L."/>
        </authorList>
    </citation>
    <scope>NUCLEOTIDE SEQUENCE</scope>
    <source>
        <strain evidence="3">IBT 15544</strain>
    </source>
</reference>
<organism evidence="3 4">
    <name type="scientific">Penicillium cinerascens</name>
    <dbReference type="NCBI Taxonomy" id="70096"/>
    <lineage>
        <taxon>Eukaryota</taxon>
        <taxon>Fungi</taxon>
        <taxon>Dikarya</taxon>
        <taxon>Ascomycota</taxon>
        <taxon>Pezizomycotina</taxon>
        <taxon>Eurotiomycetes</taxon>
        <taxon>Eurotiomycetidae</taxon>
        <taxon>Eurotiales</taxon>
        <taxon>Aspergillaceae</taxon>
        <taxon>Penicillium</taxon>
    </lineage>
</organism>
<keyword evidence="1" id="KW-0175">Coiled coil</keyword>
<evidence type="ECO:0000313" key="3">
    <source>
        <dbReference type="EMBL" id="KAJ5215263.1"/>
    </source>
</evidence>
<proteinExistence type="predicted"/>
<evidence type="ECO:0000313" key="4">
    <source>
        <dbReference type="Proteomes" id="UP001150904"/>
    </source>
</evidence>
<evidence type="ECO:0000256" key="1">
    <source>
        <dbReference type="SAM" id="Coils"/>
    </source>
</evidence>
<comment type="caution">
    <text evidence="3">The sequence shown here is derived from an EMBL/GenBank/DDBJ whole genome shotgun (WGS) entry which is preliminary data.</text>
</comment>
<gene>
    <name evidence="3" type="ORF">N7498_001670</name>
</gene>
<evidence type="ECO:0000256" key="2">
    <source>
        <dbReference type="SAM" id="MobiDB-lite"/>
    </source>
</evidence>
<reference evidence="3" key="1">
    <citation type="submission" date="2022-12" db="EMBL/GenBank/DDBJ databases">
        <authorList>
            <person name="Petersen C."/>
        </authorList>
    </citation>
    <scope>NUCLEOTIDE SEQUENCE</scope>
    <source>
        <strain evidence="3">IBT 15544</strain>
    </source>
</reference>
<sequence length="182" mass="20669">MDGPDHEPDTKIRTFQDPLYPSIEDQDLFSIHVAQQAAEEWPPAEFTMPQSTLPQGVNESIHPLHGVPSQVNPPGAQIAHQVAGTLSQYSMLWETYNTKKAQSERLEKENEELRVANFTLVEEQELLERRHVDQEALIAYYGQIFDQVRHGIVGLIKDWEGSSTETTSEEVETIDENGTWDP</sequence>
<dbReference type="EMBL" id="JAPQKR010000005">
    <property type="protein sequence ID" value="KAJ5215263.1"/>
    <property type="molecule type" value="Genomic_DNA"/>
</dbReference>
<protein>
    <submittedName>
        <fullName evidence="3">Uncharacterized protein</fullName>
    </submittedName>
</protein>
<dbReference type="OrthoDB" id="4323916at2759"/>
<dbReference type="AlphaFoldDB" id="A0A9W9N8K4"/>
<feature type="region of interest" description="Disordered" evidence="2">
    <location>
        <begin position="162"/>
        <end position="182"/>
    </location>
</feature>
<dbReference type="RefSeq" id="XP_058311076.1">
    <property type="nucleotide sequence ID" value="XM_058448732.1"/>
</dbReference>
<dbReference type="GeneID" id="83176033"/>
<keyword evidence="4" id="KW-1185">Reference proteome</keyword>
<name>A0A9W9N8K4_9EURO</name>
<accession>A0A9W9N8K4</accession>
<dbReference type="Proteomes" id="UP001150904">
    <property type="component" value="Unassembled WGS sequence"/>
</dbReference>
<feature type="coiled-coil region" evidence="1">
    <location>
        <begin position="96"/>
        <end position="123"/>
    </location>
</feature>